<keyword evidence="10" id="KW-0804">Transcription</keyword>
<keyword evidence="8" id="KW-0238">DNA-binding</keyword>
<dbReference type="SUPFAM" id="SSF46785">
    <property type="entry name" value="Winged helix' DNA-binding domain"/>
    <property type="match status" value="1"/>
</dbReference>
<keyword evidence="9" id="KW-0010">Activator</keyword>
<evidence type="ECO:0000256" key="2">
    <source>
        <dbReference type="ARBA" id="ARBA00009437"/>
    </source>
</evidence>
<evidence type="ECO:0000313" key="14">
    <source>
        <dbReference type="Proteomes" id="UP000003016"/>
    </source>
</evidence>
<protein>
    <recommendedName>
        <fullName evidence="3">HTH-type transcriptional regulator MetR</fullName>
    </recommendedName>
</protein>
<feature type="domain" description="HTH lysR-type" evidence="12">
    <location>
        <begin position="35"/>
        <end position="92"/>
    </location>
</feature>
<comment type="caution">
    <text evidence="13">The sequence shown here is derived from an EMBL/GenBank/DDBJ whole genome shotgun (WGS) entry which is preliminary data.</text>
</comment>
<dbReference type="CDD" id="cd08441">
    <property type="entry name" value="PBP2_MetR"/>
    <property type="match status" value="1"/>
</dbReference>
<keyword evidence="14" id="KW-1185">Reference proteome</keyword>
<keyword evidence="4" id="KW-0963">Cytoplasm</keyword>
<dbReference type="InterPro" id="IPR037406">
    <property type="entry name" value="MetR_PBP2"/>
</dbReference>
<dbReference type="Proteomes" id="UP000003016">
    <property type="component" value="Unassembled WGS sequence"/>
</dbReference>
<proteinExistence type="inferred from homology"/>
<evidence type="ECO:0000259" key="12">
    <source>
        <dbReference type="PROSITE" id="PS50931"/>
    </source>
</evidence>
<dbReference type="PROSITE" id="PS50931">
    <property type="entry name" value="HTH_LYSR"/>
    <property type="match status" value="1"/>
</dbReference>
<dbReference type="InterPro" id="IPR005119">
    <property type="entry name" value="LysR_subst-bd"/>
</dbReference>
<dbReference type="InterPro" id="IPR000847">
    <property type="entry name" value="LysR_HTH_N"/>
</dbReference>
<sequence>MNGRASGKVLEKICKLLAHSFIISSKIPAMKPIFLELRHLKTLLALKESGSVSLAAKRIHLTQSALSHQIKLLEDQYDLTLFERKTTPLRFTPAGERLVKLAHEILPKVVEAELDLARVKQGEVGELRISVECHTCFDWLMPAMDSFRQNWPLVELDIVSGFHTDTVGLLLTHRSDWAVVSEAEETEGIVYHPLFSYEMVGICAKDHPLAHKAVWEAEDFADETWITYPVPDDMLDLLRKVLRPAGIVPKRRTSELTIAIIQLVASKRGIATLPYWAVKPYLDRGYVVSRKITQQGLYSNLYGAFRETDQHFAYINDFHNTVKSQSFATLPGLIVLK</sequence>
<keyword evidence="11" id="KW-0486">Methionine biosynthesis</keyword>
<evidence type="ECO:0000256" key="3">
    <source>
        <dbReference type="ARBA" id="ARBA00019365"/>
    </source>
</evidence>
<reference evidence="13 14" key="1">
    <citation type="submission" date="2012-02" db="EMBL/GenBank/DDBJ databases">
        <authorList>
            <person name="Harkins D.M."/>
            <person name="Madupu R."/>
            <person name="Durkin A.S."/>
            <person name="Torralba M."/>
            <person name="Methe B."/>
            <person name="Sutton G.G."/>
            <person name="Nelson K.E."/>
        </authorList>
    </citation>
    <scope>NUCLEOTIDE SEQUENCE [LARGE SCALE GENOMIC DNA]</scope>
    <source>
        <strain evidence="13 14">HK385</strain>
    </source>
</reference>
<dbReference type="Gene3D" id="1.10.10.10">
    <property type="entry name" value="Winged helix-like DNA-binding domain superfamily/Winged helix DNA-binding domain"/>
    <property type="match status" value="1"/>
</dbReference>
<evidence type="ECO:0000256" key="7">
    <source>
        <dbReference type="ARBA" id="ARBA00023015"/>
    </source>
</evidence>
<evidence type="ECO:0000256" key="1">
    <source>
        <dbReference type="ARBA" id="ARBA00004496"/>
    </source>
</evidence>
<evidence type="ECO:0000313" key="13">
    <source>
        <dbReference type="EMBL" id="EIJ73528.1"/>
    </source>
</evidence>
<dbReference type="Pfam" id="PF03466">
    <property type="entry name" value="LysR_substrate"/>
    <property type="match status" value="1"/>
</dbReference>
<dbReference type="PRINTS" id="PR00039">
    <property type="entry name" value="HTHLYSR"/>
</dbReference>
<dbReference type="PANTHER" id="PTHR30126:SF25">
    <property type="entry name" value="HTH-TYPE TRANSCRIPTIONAL REGULATOR METR"/>
    <property type="match status" value="1"/>
</dbReference>
<evidence type="ECO:0000256" key="9">
    <source>
        <dbReference type="ARBA" id="ARBA00023159"/>
    </source>
</evidence>
<dbReference type="Gene3D" id="3.40.190.10">
    <property type="entry name" value="Periplasmic binding protein-like II"/>
    <property type="match status" value="2"/>
</dbReference>
<evidence type="ECO:0000256" key="8">
    <source>
        <dbReference type="ARBA" id="ARBA00023125"/>
    </source>
</evidence>
<dbReference type="SUPFAM" id="SSF53850">
    <property type="entry name" value="Periplasmic binding protein-like II"/>
    <property type="match status" value="1"/>
</dbReference>
<organism evidence="13 14">
    <name type="scientific">Haemophilus parahaemolyticus HK385</name>
    <dbReference type="NCBI Taxonomy" id="1095744"/>
    <lineage>
        <taxon>Bacteria</taxon>
        <taxon>Pseudomonadati</taxon>
        <taxon>Pseudomonadota</taxon>
        <taxon>Gammaproteobacteria</taxon>
        <taxon>Pasteurellales</taxon>
        <taxon>Pasteurellaceae</taxon>
        <taxon>Haemophilus</taxon>
    </lineage>
</organism>
<keyword evidence="5" id="KW-0678">Repressor</keyword>
<evidence type="ECO:0000256" key="5">
    <source>
        <dbReference type="ARBA" id="ARBA00022491"/>
    </source>
</evidence>
<dbReference type="Pfam" id="PF00126">
    <property type="entry name" value="HTH_1"/>
    <property type="match status" value="1"/>
</dbReference>
<dbReference type="InterPro" id="IPR036388">
    <property type="entry name" value="WH-like_DNA-bd_sf"/>
</dbReference>
<comment type="similarity">
    <text evidence="2">Belongs to the LysR transcriptional regulatory family.</text>
</comment>
<accession>A0ABN0F2Z7</accession>
<evidence type="ECO:0000256" key="4">
    <source>
        <dbReference type="ARBA" id="ARBA00022490"/>
    </source>
</evidence>
<dbReference type="PANTHER" id="PTHR30126">
    <property type="entry name" value="HTH-TYPE TRANSCRIPTIONAL REGULATOR"/>
    <property type="match status" value="1"/>
</dbReference>
<name>A0ABN0F2Z7_HAEPH</name>
<keyword evidence="6" id="KW-0028">Amino-acid biosynthesis</keyword>
<evidence type="ECO:0000256" key="6">
    <source>
        <dbReference type="ARBA" id="ARBA00022605"/>
    </source>
</evidence>
<evidence type="ECO:0000256" key="11">
    <source>
        <dbReference type="ARBA" id="ARBA00023167"/>
    </source>
</evidence>
<dbReference type="EMBL" id="AJSW01000004">
    <property type="protein sequence ID" value="EIJ73528.1"/>
    <property type="molecule type" value="Genomic_DNA"/>
</dbReference>
<comment type="subcellular location">
    <subcellularLocation>
        <location evidence="1">Cytoplasm</location>
    </subcellularLocation>
</comment>
<keyword evidence="7" id="KW-0805">Transcription regulation</keyword>
<evidence type="ECO:0000256" key="10">
    <source>
        <dbReference type="ARBA" id="ARBA00023163"/>
    </source>
</evidence>
<dbReference type="InterPro" id="IPR036390">
    <property type="entry name" value="WH_DNA-bd_sf"/>
</dbReference>
<gene>
    <name evidence="13" type="ORF">HMPREF1050_0797</name>
</gene>